<dbReference type="CDD" id="cd18808">
    <property type="entry name" value="SF1_C_Upf1"/>
    <property type="match status" value="1"/>
</dbReference>
<evidence type="ECO:0000259" key="7">
    <source>
        <dbReference type="Pfam" id="PF13087"/>
    </source>
</evidence>
<dbReference type="AlphaFoldDB" id="M0NH08"/>
<comment type="caution">
    <text evidence="8">The sequence shown here is derived from an EMBL/GenBank/DDBJ whole genome shotgun (WGS) entry which is preliminary data.</text>
</comment>
<dbReference type="GO" id="GO:0016787">
    <property type="term" value="F:hydrolase activity"/>
    <property type="evidence" value="ECO:0007669"/>
    <property type="project" value="UniProtKB-KW"/>
</dbReference>
<dbReference type="Pfam" id="PF13086">
    <property type="entry name" value="AAA_11"/>
    <property type="match status" value="1"/>
</dbReference>
<keyword evidence="3" id="KW-0378">Hydrolase</keyword>
<organism evidence="8 9">
    <name type="scientific">Halococcus thailandensis JCM 13552</name>
    <dbReference type="NCBI Taxonomy" id="1227457"/>
    <lineage>
        <taxon>Archaea</taxon>
        <taxon>Methanobacteriati</taxon>
        <taxon>Methanobacteriota</taxon>
        <taxon>Stenosarchaea group</taxon>
        <taxon>Halobacteria</taxon>
        <taxon>Halobacteriales</taxon>
        <taxon>Halococcaceae</taxon>
        <taxon>Halococcus</taxon>
    </lineage>
</organism>
<dbReference type="Pfam" id="PF13087">
    <property type="entry name" value="AAA_12"/>
    <property type="match status" value="1"/>
</dbReference>
<proteinExistence type="inferred from homology"/>
<dbReference type="PANTHER" id="PTHR43788">
    <property type="entry name" value="DNA2/NAM7 HELICASE FAMILY MEMBER"/>
    <property type="match status" value="1"/>
</dbReference>
<dbReference type="InterPro" id="IPR041677">
    <property type="entry name" value="DNA2/NAM7_AAA_11"/>
</dbReference>
<dbReference type="GO" id="GO:0043139">
    <property type="term" value="F:5'-3' DNA helicase activity"/>
    <property type="evidence" value="ECO:0007669"/>
    <property type="project" value="TreeGrafter"/>
</dbReference>
<gene>
    <name evidence="8" type="ORF">C451_02652</name>
</gene>
<evidence type="ECO:0000256" key="5">
    <source>
        <dbReference type="ARBA" id="ARBA00022840"/>
    </source>
</evidence>
<dbReference type="eggNOG" id="arCOG00796">
    <property type="taxonomic scope" value="Archaea"/>
</dbReference>
<dbReference type="STRING" id="1227457.C451_02652"/>
<feature type="domain" description="DNA2/NAM7 helicase helicase" evidence="6">
    <location>
        <begin position="33"/>
        <end position="114"/>
    </location>
</feature>
<evidence type="ECO:0000313" key="8">
    <source>
        <dbReference type="EMBL" id="EMA56394.1"/>
    </source>
</evidence>
<dbReference type="InterPro" id="IPR041679">
    <property type="entry name" value="DNA2/NAM7-like_C"/>
</dbReference>
<dbReference type="GO" id="GO:0005524">
    <property type="term" value="F:ATP binding"/>
    <property type="evidence" value="ECO:0007669"/>
    <property type="project" value="UniProtKB-KW"/>
</dbReference>
<evidence type="ECO:0000256" key="2">
    <source>
        <dbReference type="ARBA" id="ARBA00022741"/>
    </source>
</evidence>
<feature type="domain" description="DNA2/NAM7 helicase-like C-terminal" evidence="7">
    <location>
        <begin position="129"/>
        <end position="313"/>
    </location>
</feature>
<keyword evidence="9" id="KW-1185">Reference proteome</keyword>
<protein>
    <submittedName>
        <fullName evidence="8">Superfamily I DNA and RNA helicase and helicase subunits-like protein</fullName>
    </submittedName>
</protein>
<dbReference type="InterPro" id="IPR050534">
    <property type="entry name" value="Coronavir_polyprotein_1ab"/>
</dbReference>
<keyword evidence="5" id="KW-0067">ATP-binding</keyword>
<evidence type="ECO:0000313" key="9">
    <source>
        <dbReference type="Proteomes" id="UP000011680"/>
    </source>
</evidence>
<dbReference type="PANTHER" id="PTHR43788:SF8">
    <property type="entry name" value="DNA-BINDING PROTEIN SMUBP-2"/>
    <property type="match status" value="1"/>
</dbReference>
<comment type="similarity">
    <text evidence="1">Belongs to the DNA2/NAM7 helicase family.</text>
</comment>
<accession>M0NH08</accession>
<evidence type="ECO:0000256" key="3">
    <source>
        <dbReference type="ARBA" id="ARBA00022801"/>
    </source>
</evidence>
<sequence length="353" mass="39060">MDNIVAGASTSTDADMRSLHAHAQHGGEEFVLNRHNVRRSRSELVQEEYANVRKRADVVASTNGSAASLDRTFDMVVIDEATQATLPSTCIPLSKADRAVLAGDHRQLPPYSASEEPPEVTLTTGTGFSLFEHLYAEDGVYEGVGVPLHTQYRMHRDIARFPNQRFYDNLLESGRAIDSLDDYPPLVGYDIGGSETISRNSTANPTEARLVSHLVEEFVNSGVNPIEIGVITPYTAQKDEIKDVLDSASVDTGPIKVDTIDAFQGSENSVILISLVRSNPDGRIGFLGRPEDGPRRLNVALTRAQRFCGIIGDWRTLTRERDDHPKCSELYHDLRTHLDDTGRFRHVEPELIP</sequence>
<dbReference type="InterPro" id="IPR027417">
    <property type="entry name" value="P-loop_NTPase"/>
</dbReference>
<name>M0NH08_9EURY</name>
<evidence type="ECO:0000259" key="6">
    <source>
        <dbReference type="Pfam" id="PF13086"/>
    </source>
</evidence>
<dbReference type="InterPro" id="IPR047187">
    <property type="entry name" value="SF1_C_Upf1"/>
</dbReference>
<dbReference type="Gene3D" id="3.40.50.300">
    <property type="entry name" value="P-loop containing nucleotide triphosphate hydrolases"/>
    <property type="match status" value="2"/>
</dbReference>
<keyword evidence="2" id="KW-0547">Nucleotide-binding</keyword>
<evidence type="ECO:0000256" key="1">
    <source>
        <dbReference type="ARBA" id="ARBA00007913"/>
    </source>
</evidence>
<reference evidence="8 9" key="1">
    <citation type="journal article" date="2014" name="PLoS Genet.">
        <title>Phylogenetically driven sequencing of extremely halophilic archaea reveals strategies for static and dynamic osmo-response.</title>
        <authorList>
            <person name="Becker E.A."/>
            <person name="Seitzer P.M."/>
            <person name="Tritt A."/>
            <person name="Larsen D."/>
            <person name="Krusor M."/>
            <person name="Yao A.I."/>
            <person name="Wu D."/>
            <person name="Madern D."/>
            <person name="Eisen J.A."/>
            <person name="Darling A.E."/>
            <person name="Facciotti M.T."/>
        </authorList>
    </citation>
    <scope>NUCLEOTIDE SEQUENCE [LARGE SCALE GENOMIC DNA]</scope>
    <source>
        <strain evidence="8 9">JCM 13552</strain>
    </source>
</reference>
<keyword evidence="4 8" id="KW-0347">Helicase</keyword>
<dbReference type="SUPFAM" id="SSF52540">
    <property type="entry name" value="P-loop containing nucleoside triphosphate hydrolases"/>
    <property type="match status" value="1"/>
</dbReference>
<dbReference type="EMBL" id="AOMF01000052">
    <property type="protein sequence ID" value="EMA56394.1"/>
    <property type="molecule type" value="Genomic_DNA"/>
</dbReference>
<dbReference type="Proteomes" id="UP000011680">
    <property type="component" value="Unassembled WGS sequence"/>
</dbReference>
<dbReference type="PATRIC" id="fig|1227457.3.peg.469"/>
<evidence type="ECO:0000256" key="4">
    <source>
        <dbReference type="ARBA" id="ARBA00022806"/>
    </source>
</evidence>